<keyword evidence="1" id="KW-0812">Transmembrane</keyword>
<dbReference type="VEuPathDB" id="TriTrypDB:TvY486_0902360"/>
<name>G0U2B1_TRYVY</name>
<dbReference type="AlphaFoldDB" id="G0U2B1"/>
<protein>
    <submittedName>
        <fullName evidence="2">Uncharacterized protein</fullName>
    </submittedName>
</protein>
<keyword evidence="1" id="KW-1133">Transmembrane helix</keyword>
<gene>
    <name evidence="2" type="ORF">TVY486_0902360</name>
</gene>
<sequence>MLCNVSMPWLSHPFVSWAFSFSFARFLPLSAHMTFLLCCIFFFFFFFFFVHLFVCLVALMNCGTLCGEEKKMKAKQNKKSPCGFSILGRPYFQMMFLYVLSTSCSVVAFLPHPLSLYTYKRATNVASDI</sequence>
<feature type="transmembrane region" description="Helical" evidence="1">
    <location>
        <begin position="91"/>
        <end position="111"/>
    </location>
</feature>
<evidence type="ECO:0000256" key="1">
    <source>
        <dbReference type="SAM" id="Phobius"/>
    </source>
</evidence>
<keyword evidence="1" id="KW-0472">Membrane</keyword>
<proteinExistence type="predicted"/>
<organism evidence="2">
    <name type="scientific">Trypanosoma vivax (strain Y486)</name>
    <dbReference type="NCBI Taxonomy" id="1055687"/>
    <lineage>
        <taxon>Eukaryota</taxon>
        <taxon>Discoba</taxon>
        <taxon>Euglenozoa</taxon>
        <taxon>Kinetoplastea</taxon>
        <taxon>Metakinetoplastina</taxon>
        <taxon>Trypanosomatida</taxon>
        <taxon>Trypanosomatidae</taxon>
        <taxon>Trypanosoma</taxon>
        <taxon>Duttonella</taxon>
    </lineage>
</organism>
<feature type="transmembrane region" description="Helical" evidence="1">
    <location>
        <begin position="34"/>
        <end position="60"/>
    </location>
</feature>
<accession>G0U2B1</accession>
<dbReference type="EMBL" id="HE573025">
    <property type="protein sequence ID" value="CCC50414.1"/>
    <property type="molecule type" value="Genomic_DNA"/>
</dbReference>
<reference evidence="2" key="1">
    <citation type="journal article" date="2012" name="Proc. Natl. Acad. Sci. U.S.A.">
        <title>Antigenic diversity is generated by distinct evolutionary mechanisms in African trypanosome species.</title>
        <authorList>
            <person name="Jackson A.P."/>
            <person name="Berry A."/>
            <person name="Aslett M."/>
            <person name="Allison H.C."/>
            <person name="Burton P."/>
            <person name="Vavrova-Anderson J."/>
            <person name="Brown R."/>
            <person name="Browne H."/>
            <person name="Corton N."/>
            <person name="Hauser H."/>
            <person name="Gamble J."/>
            <person name="Gilderthorp R."/>
            <person name="Marcello L."/>
            <person name="McQuillan J."/>
            <person name="Otto T.D."/>
            <person name="Quail M.A."/>
            <person name="Sanders M.J."/>
            <person name="van Tonder A."/>
            <person name="Ginger M.L."/>
            <person name="Field M.C."/>
            <person name="Barry J.D."/>
            <person name="Hertz-Fowler C."/>
            <person name="Berriman M."/>
        </authorList>
    </citation>
    <scope>NUCLEOTIDE SEQUENCE</scope>
    <source>
        <strain evidence="2">Y486</strain>
    </source>
</reference>
<evidence type="ECO:0000313" key="2">
    <source>
        <dbReference type="EMBL" id="CCC50414.1"/>
    </source>
</evidence>
<feature type="transmembrane region" description="Helical" evidence="1">
    <location>
        <begin position="6"/>
        <end position="27"/>
    </location>
</feature>